<dbReference type="Pfam" id="PF07761">
    <property type="entry name" value="DUF1617"/>
    <property type="match status" value="1"/>
</dbReference>
<gene>
    <name evidence="1" type="ORF">ESZ54_01125</name>
</gene>
<dbReference type="Proteomes" id="UP000310506">
    <property type="component" value="Unassembled WGS sequence"/>
</dbReference>
<protein>
    <submittedName>
        <fullName evidence="1">DUF1617 family protein</fullName>
    </submittedName>
</protein>
<organism evidence="1 2">
    <name type="scientific">Vagococcus silagei</name>
    <dbReference type="NCBI Taxonomy" id="2508885"/>
    <lineage>
        <taxon>Bacteria</taxon>
        <taxon>Bacillati</taxon>
        <taxon>Bacillota</taxon>
        <taxon>Bacilli</taxon>
        <taxon>Lactobacillales</taxon>
        <taxon>Enterococcaceae</taxon>
        <taxon>Vagococcus</taxon>
    </lineage>
</organism>
<name>A0A4S3B5L2_9ENTE</name>
<accession>A0A4S3B5L2</accession>
<reference evidence="1 2" key="1">
    <citation type="submission" date="2019-01" db="EMBL/GenBank/DDBJ databases">
        <title>Vagococcus silagei sp. nov. isolated from brewer's grain.</title>
        <authorList>
            <person name="Guu J.-R."/>
        </authorList>
    </citation>
    <scope>NUCLEOTIDE SEQUENCE [LARGE SCALE GENOMIC DNA]</scope>
    <source>
        <strain evidence="1 2">2B-2</strain>
    </source>
</reference>
<dbReference type="OrthoDB" id="2295367at2"/>
<proteinExistence type="predicted"/>
<comment type="caution">
    <text evidence="1">The sequence shown here is derived from an EMBL/GenBank/DDBJ whole genome shotgun (WGS) entry which is preliminary data.</text>
</comment>
<dbReference type="EMBL" id="SDGV01000002">
    <property type="protein sequence ID" value="THB62172.1"/>
    <property type="molecule type" value="Genomic_DNA"/>
</dbReference>
<keyword evidence="2" id="KW-1185">Reference proteome</keyword>
<dbReference type="AlphaFoldDB" id="A0A4S3B5L2"/>
<dbReference type="RefSeq" id="WP_136135834.1">
    <property type="nucleotide sequence ID" value="NZ_SDGV01000002.1"/>
</dbReference>
<evidence type="ECO:0000313" key="1">
    <source>
        <dbReference type="EMBL" id="THB62172.1"/>
    </source>
</evidence>
<evidence type="ECO:0000313" key="2">
    <source>
        <dbReference type="Proteomes" id="UP000310506"/>
    </source>
</evidence>
<dbReference type="InterPro" id="IPR011675">
    <property type="entry name" value="DUF1617"/>
</dbReference>
<sequence>MKLTITNLQVLNFTQFFNVVSAKGKHARAVAKFMKLVEAKRQEYAEDEYKIVNEYGVKDEDGQLIDPTTYNFRAEDAYKAGKEMMILKNEEVVIDLTEFEPYMSNLIEAIENNNAELKGNDLLIFDELLTELEKLGGN</sequence>